<keyword evidence="6" id="KW-0482">Metalloprotease</keyword>
<dbReference type="Pfam" id="PF01551">
    <property type="entry name" value="Peptidase_M23"/>
    <property type="match status" value="1"/>
</dbReference>
<protein>
    <submittedName>
        <fullName evidence="9">Murein DD-endopeptidase MepM/ murein hydrolase activator NlpD</fullName>
    </submittedName>
</protein>
<comment type="caution">
    <text evidence="9">The sequence shown here is derived from an EMBL/GenBank/DDBJ whole genome shotgun (WGS) entry which is preliminary data.</text>
</comment>
<keyword evidence="4 9" id="KW-0378">Hydrolase</keyword>
<dbReference type="GO" id="GO:0004222">
    <property type="term" value="F:metalloendopeptidase activity"/>
    <property type="evidence" value="ECO:0007669"/>
    <property type="project" value="TreeGrafter"/>
</dbReference>
<reference evidence="9 10" key="1">
    <citation type="submission" date="2020-03" db="EMBL/GenBank/DDBJ databases">
        <title>Genomic Encyclopedia of Type Strains, Phase IV (KMG-IV): sequencing the most valuable type-strain genomes for metagenomic binning, comparative biology and taxonomic classification.</title>
        <authorList>
            <person name="Goeker M."/>
        </authorList>
    </citation>
    <scope>NUCLEOTIDE SEQUENCE [LARGE SCALE GENOMIC DNA]</scope>
    <source>
        <strain evidence="9 10">DSM 7225</strain>
    </source>
</reference>
<evidence type="ECO:0000256" key="5">
    <source>
        <dbReference type="ARBA" id="ARBA00022833"/>
    </source>
</evidence>
<dbReference type="GO" id="GO:0046872">
    <property type="term" value="F:metal ion binding"/>
    <property type="evidence" value="ECO:0007669"/>
    <property type="project" value="UniProtKB-KW"/>
</dbReference>
<dbReference type="InterPro" id="IPR016047">
    <property type="entry name" value="M23ase_b-sheet_dom"/>
</dbReference>
<evidence type="ECO:0000259" key="8">
    <source>
        <dbReference type="Pfam" id="PF01551"/>
    </source>
</evidence>
<sequence>MAVPSERKNDEFARKFRDFFTTRDVILHEGGKLRRFSVGGRSQALFASAATLTVLFSGYGMSQAMAGAIAYTAPAAGSLEAQVAAMRAEVAHMRAEVAAAKEAAKLQAAKIEQRQAVLNAVVSGKADRSVLEADLKAVPQQTSALTDEIVAPLRKVEARQVALAVQAQKVGEARVRQAAAHIQHLGLAPNRFVKVNVAMGGPYEPASDEDAAAATTADADAQFRTLFETWKKLDSIESSTISIPSMQPVQHVSFTSHFGVRSDPFRGTAAMHAGVDIPGQMGTPIYATADGIVSHAGRLGGYGNLVEINHGRGMETRYGHLSKILVADNTRVRRGQIIGLMGSTGRSTGTHLHYEVRLDGRAINPIPFIQSGEYIAQAPASGGVGGPRGQR</sequence>
<gene>
    <name evidence="9" type="ORF">GGR89_002202</name>
</gene>
<dbReference type="AlphaFoldDB" id="A0A7X5XZC9"/>
<dbReference type="Gene3D" id="2.70.70.10">
    <property type="entry name" value="Glucose Permease (Domain IIA)"/>
    <property type="match status" value="1"/>
</dbReference>
<keyword evidence="2" id="KW-0645">Protease</keyword>
<dbReference type="GO" id="GO:0006508">
    <property type="term" value="P:proteolysis"/>
    <property type="evidence" value="ECO:0007669"/>
    <property type="project" value="UniProtKB-KW"/>
</dbReference>
<keyword evidence="3" id="KW-0479">Metal-binding</keyword>
<keyword evidence="5" id="KW-0862">Zinc</keyword>
<evidence type="ECO:0000313" key="10">
    <source>
        <dbReference type="Proteomes" id="UP000531251"/>
    </source>
</evidence>
<keyword evidence="10" id="KW-1185">Reference proteome</keyword>
<feature type="coiled-coil region" evidence="7">
    <location>
        <begin position="76"/>
        <end position="114"/>
    </location>
</feature>
<organism evidence="9 10">
    <name type="scientific">Sphingomonas trueperi</name>
    <dbReference type="NCBI Taxonomy" id="53317"/>
    <lineage>
        <taxon>Bacteria</taxon>
        <taxon>Pseudomonadati</taxon>
        <taxon>Pseudomonadota</taxon>
        <taxon>Alphaproteobacteria</taxon>
        <taxon>Sphingomonadales</taxon>
        <taxon>Sphingomonadaceae</taxon>
        <taxon>Sphingomonas</taxon>
    </lineage>
</organism>
<comment type="cofactor">
    <cofactor evidence="1">
        <name>Zn(2+)</name>
        <dbReference type="ChEBI" id="CHEBI:29105"/>
    </cofactor>
</comment>
<dbReference type="RefSeq" id="WP_125977439.1">
    <property type="nucleotide sequence ID" value="NZ_BAAADY010000014.1"/>
</dbReference>
<evidence type="ECO:0000256" key="3">
    <source>
        <dbReference type="ARBA" id="ARBA00022723"/>
    </source>
</evidence>
<accession>A0A7X5XZC9</accession>
<dbReference type="FunFam" id="2.70.70.10:FF:000006">
    <property type="entry name" value="M23 family peptidase"/>
    <property type="match status" value="1"/>
</dbReference>
<dbReference type="Proteomes" id="UP000531251">
    <property type="component" value="Unassembled WGS sequence"/>
</dbReference>
<dbReference type="EMBL" id="JAATJB010000005">
    <property type="protein sequence ID" value="NJB97887.1"/>
    <property type="molecule type" value="Genomic_DNA"/>
</dbReference>
<feature type="domain" description="M23ase beta-sheet core" evidence="8">
    <location>
        <begin position="271"/>
        <end position="365"/>
    </location>
</feature>
<name>A0A7X5XZC9_9SPHN</name>
<evidence type="ECO:0000256" key="1">
    <source>
        <dbReference type="ARBA" id="ARBA00001947"/>
    </source>
</evidence>
<dbReference type="InterPro" id="IPR011055">
    <property type="entry name" value="Dup_hybrid_motif"/>
</dbReference>
<dbReference type="PANTHER" id="PTHR21666">
    <property type="entry name" value="PEPTIDASE-RELATED"/>
    <property type="match status" value="1"/>
</dbReference>
<proteinExistence type="predicted"/>
<dbReference type="CDD" id="cd12797">
    <property type="entry name" value="M23_peptidase"/>
    <property type="match status" value="1"/>
</dbReference>
<dbReference type="SUPFAM" id="SSF51261">
    <property type="entry name" value="Duplicated hybrid motif"/>
    <property type="match status" value="1"/>
</dbReference>
<dbReference type="InterPro" id="IPR050570">
    <property type="entry name" value="Cell_wall_metabolism_enzyme"/>
</dbReference>
<keyword evidence="7" id="KW-0175">Coiled coil</keyword>
<evidence type="ECO:0000256" key="7">
    <source>
        <dbReference type="SAM" id="Coils"/>
    </source>
</evidence>
<evidence type="ECO:0000256" key="2">
    <source>
        <dbReference type="ARBA" id="ARBA00022670"/>
    </source>
</evidence>
<evidence type="ECO:0000313" key="9">
    <source>
        <dbReference type="EMBL" id="NJB97887.1"/>
    </source>
</evidence>
<dbReference type="PANTHER" id="PTHR21666:SF288">
    <property type="entry name" value="CELL DIVISION PROTEIN YTFB"/>
    <property type="match status" value="1"/>
</dbReference>
<evidence type="ECO:0000256" key="6">
    <source>
        <dbReference type="ARBA" id="ARBA00023049"/>
    </source>
</evidence>
<evidence type="ECO:0000256" key="4">
    <source>
        <dbReference type="ARBA" id="ARBA00022801"/>
    </source>
</evidence>